<sequence>MAKKVHYFNIFITKEGKRTSYKLNHIFDKYINPLQDDKKLKICNGKPLALNNYILPSTNEGGKQGNRRTIAMADYRNKKPFQGKKGTADRKNIEGDVLDVTRAVIFPDEYLMVVEYNHTGCRAKGICEYIERFLPEEQDLKCEFKQIQRNDILDKVLNSTHIKSINVTLDTTVTGVVDNFFDYEAVEEREKTSMFAQLMKQSIDTSKQIDSSIAMFGFKEGRKRNKMAYKDIVKFISLIDLASEAVQSVQVKYIDPDTNKEMTKNLKTEAFIEDEINEIDEIGVLGDEFIRDEILNLYESKGKEIKSKYKDFGSLVNIDIR</sequence>
<reference evidence="1 2" key="1">
    <citation type="submission" date="2020-03" db="EMBL/GenBank/DDBJ databases">
        <title>Soil Listeria distribution.</title>
        <authorList>
            <person name="Liao J."/>
            <person name="Wiedmann M."/>
        </authorList>
    </citation>
    <scope>NUCLEOTIDE SEQUENCE [LARGE SCALE GENOMIC DNA]</scope>
    <source>
        <strain evidence="1 2">FSL L7-1507</strain>
    </source>
</reference>
<gene>
    <name evidence="1" type="ORF">HB912_07135</name>
</gene>
<dbReference type="EMBL" id="JAARRM010000002">
    <property type="protein sequence ID" value="MBC1521417.1"/>
    <property type="molecule type" value="Genomic_DNA"/>
</dbReference>
<dbReference type="Proteomes" id="UP000559885">
    <property type="component" value="Unassembled WGS sequence"/>
</dbReference>
<protein>
    <submittedName>
        <fullName evidence="1">Uncharacterized protein</fullName>
    </submittedName>
</protein>
<comment type="caution">
    <text evidence="1">The sequence shown here is derived from an EMBL/GenBank/DDBJ whole genome shotgun (WGS) entry which is preliminary data.</text>
</comment>
<proteinExistence type="predicted"/>
<organism evidence="1 2">
    <name type="scientific">Listeria aquatica</name>
    <dbReference type="NCBI Taxonomy" id="1494960"/>
    <lineage>
        <taxon>Bacteria</taxon>
        <taxon>Bacillati</taxon>
        <taxon>Bacillota</taxon>
        <taxon>Bacilli</taxon>
        <taxon>Bacillales</taxon>
        <taxon>Listeriaceae</taxon>
        <taxon>Listeria</taxon>
    </lineage>
</organism>
<dbReference type="RefSeq" id="WP_185373320.1">
    <property type="nucleotide sequence ID" value="NZ_JAARRM010000002.1"/>
</dbReference>
<evidence type="ECO:0000313" key="1">
    <source>
        <dbReference type="EMBL" id="MBC1521417.1"/>
    </source>
</evidence>
<name>A0A841ZPG4_9LIST</name>
<accession>A0A841ZPG4</accession>
<evidence type="ECO:0000313" key="2">
    <source>
        <dbReference type="Proteomes" id="UP000559885"/>
    </source>
</evidence>
<dbReference type="AlphaFoldDB" id="A0A841ZPG4"/>